<evidence type="ECO:0000256" key="6">
    <source>
        <dbReference type="SAM" id="Phobius"/>
    </source>
</evidence>
<feature type="transmembrane region" description="Helical" evidence="6">
    <location>
        <begin position="300"/>
        <end position="320"/>
    </location>
</feature>
<gene>
    <name evidence="8" type="ORF">GGR21_001528</name>
</gene>
<dbReference type="SUPFAM" id="SSF103473">
    <property type="entry name" value="MFS general substrate transporter"/>
    <property type="match status" value="1"/>
</dbReference>
<feature type="transmembrane region" description="Helical" evidence="6">
    <location>
        <begin position="90"/>
        <end position="109"/>
    </location>
</feature>
<reference evidence="8 9" key="1">
    <citation type="submission" date="2020-08" db="EMBL/GenBank/DDBJ databases">
        <title>Genomic Encyclopedia of Type Strains, Phase IV (KMG-IV): sequencing the most valuable type-strain genomes for metagenomic binning, comparative biology and taxonomic classification.</title>
        <authorList>
            <person name="Goeker M."/>
        </authorList>
    </citation>
    <scope>NUCLEOTIDE SEQUENCE [LARGE SCALE GENOMIC DNA]</scope>
    <source>
        <strain evidence="8 9">DSM 104969</strain>
    </source>
</reference>
<keyword evidence="5 6" id="KW-0472">Membrane</keyword>
<evidence type="ECO:0000256" key="2">
    <source>
        <dbReference type="ARBA" id="ARBA00022475"/>
    </source>
</evidence>
<feature type="transmembrane region" description="Helical" evidence="6">
    <location>
        <begin position="183"/>
        <end position="202"/>
    </location>
</feature>
<feature type="transmembrane region" description="Helical" evidence="6">
    <location>
        <begin position="268"/>
        <end position="288"/>
    </location>
</feature>
<dbReference type="CDD" id="cd17337">
    <property type="entry name" value="MFS_CsbX"/>
    <property type="match status" value="1"/>
</dbReference>
<feature type="transmembrane region" description="Helical" evidence="6">
    <location>
        <begin position="147"/>
        <end position="171"/>
    </location>
</feature>
<comment type="caution">
    <text evidence="8">The sequence shown here is derived from an EMBL/GenBank/DDBJ whole genome shotgun (WGS) entry which is preliminary data.</text>
</comment>
<protein>
    <submittedName>
        <fullName evidence="8">Polyol permease family</fullName>
    </submittedName>
</protein>
<feature type="transmembrane region" description="Helical" evidence="6">
    <location>
        <begin position="326"/>
        <end position="348"/>
    </location>
</feature>
<feature type="transmembrane region" description="Helical" evidence="6">
    <location>
        <begin position="20"/>
        <end position="40"/>
    </location>
</feature>
<dbReference type="GO" id="GO:0022857">
    <property type="term" value="F:transmembrane transporter activity"/>
    <property type="evidence" value="ECO:0007669"/>
    <property type="project" value="InterPro"/>
</dbReference>
<feature type="transmembrane region" description="Helical" evidence="6">
    <location>
        <begin position="388"/>
        <end position="408"/>
    </location>
</feature>
<keyword evidence="2" id="KW-1003">Cell membrane</keyword>
<dbReference type="Proteomes" id="UP000555103">
    <property type="component" value="Unassembled WGS sequence"/>
</dbReference>
<accession>A0A840CRT3</accession>
<organism evidence="8 9">
    <name type="scientific">Dysgonomonas hofstadii</name>
    <dbReference type="NCBI Taxonomy" id="637886"/>
    <lineage>
        <taxon>Bacteria</taxon>
        <taxon>Pseudomonadati</taxon>
        <taxon>Bacteroidota</taxon>
        <taxon>Bacteroidia</taxon>
        <taxon>Bacteroidales</taxon>
        <taxon>Dysgonomonadaceae</taxon>
        <taxon>Dysgonomonas</taxon>
    </lineage>
</organism>
<dbReference type="PANTHER" id="PTHR43124:SF3">
    <property type="entry name" value="CHLORAMPHENICOL EFFLUX PUMP RV0191"/>
    <property type="match status" value="1"/>
</dbReference>
<feature type="transmembrane region" description="Helical" evidence="6">
    <location>
        <begin position="360"/>
        <end position="382"/>
    </location>
</feature>
<dbReference type="InterPro" id="IPR011701">
    <property type="entry name" value="MFS"/>
</dbReference>
<evidence type="ECO:0000313" key="9">
    <source>
        <dbReference type="Proteomes" id="UP000555103"/>
    </source>
</evidence>
<comment type="subcellular location">
    <subcellularLocation>
        <location evidence="1">Cell membrane</location>
        <topology evidence="1">Multi-pass membrane protein</topology>
    </subcellularLocation>
</comment>
<evidence type="ECO:0000313" key="8">
    <source>
        <dbReference type="EMBL" id="MBB4035635.1"/>
    </source>
</evidence>
<evidence type="ECO:0000259" key="7">
    <source>
        <dbReference type="PROSITE" id="PS50850"/>
    </source>
</evidence>
<dbReference type="InterPro" id="IPR050189">
    <property type="entry name" value="MFS_Efflux_Transporters"/>
</dbReference>
<dbReference type="InterPro" id="IPR004748">
    <property type="entry name" value="Polyol_permease-like"/>
</dbReference>
<dbReference type="EMBL" id="JACIEP010000004">
    <property type="protein sequence ID" value="MBB4035635.1"/>
    <property type="molecule type" value="Genomic_DNA"/>
</dbReference>
<feature type="transmembrane region" description="Helical" evidence="6">
    <location>
        <begin position="121"/>
        <end position="141"/>
    </location>
</feature>
<dbReference type="PROSITE" id="PS50850">
    <property type="entry name" value="MFS"/>
    <property type="match status" value="1"/>
</dbReference>
<dbReference type="AlphaFoldDB" id="A0A840CRT3"/>
<feature type="domain" description="Major facilitator superfamily (MFS) profile" evidence="7">
    <location>
        <begin position="231"/>
        <end position="434"/>
    </location>
</feature>
<keyword evidence="9" id="KW-1185">Reference proteome</keyword>
<keyword evidence="4 6" id="KW-1133">Transmembrane helix</keyword>
<proteinExistence type="predicted"/>
<dbReference type="RefSeq" id="WP_183306559.1">
    <property type="nucleotide sequence ID" value="NZ_JACIEP010000004.1"/>
</dbReference>
<dbReference type="Gene3D" id="1.20.1250.20">
    <property type="entry name" value="MFS general substrate transporter like domains"/>
    <property type="match status" value="2"/>
</dbReference>
<evidence type="ECO:0000256" key="1">
    <source>
        <dbReference type="ARBA" id="ARBA00004651"/>
    </source>
</evidence>
<dbReference type="Pfam" id="PF07690">
    <property type="entry name" value="MFS_1"/>
    <property type="match status" value="1"/>
</dbReference>
<dbReference type="GO" id="GO:0005886">
    <property type="term" value="C:plasma membrane"/>
    <property type="evidence" value="ECO:0007669"/>
    <property type="project" value="UniProtKB-SubCell"/>
</dbReference>
<name>A0A840CRT3_9BACT</name>
<keyword evidence="3 6" id="KW-0812">Transmembrane</keyword>
<dbReference type="InterPro" id="IPR020846">
    <property type="entry name" value="MFS_dom"/>
</dbReference>
<dbReference type="PANTHER" id="PTHR43124">
    <property type="entry name" value="PURINE EFFLUX PUMP PBUE"/>
    <property type="match status" value="1"/>
</dbReference>
<dbReference type="InterPro" id="IPR036259">
    <property type="entry name" value="MFS_trans_sf"/>
</dbReference>
<evidence type="ECO:0000256" key="5">
    <source>
        <dbReference type="ARBA" id="ARBA00023136"/>
    </source>
</evidence>
<evidence type="ECO:0000256" key="3">
    <source>
        <dbReference type="ARBA" id="ARBA00022692"/>
    </source>
</evidence>
<sequence>MENNNLQPQSVSSGKTILGLNVELIWGLVGVLFFIVGDGLEQAWISPFLIEKGMVIEETATLISIYGIAVAVGAWFSGVLAEAWGPRKTMLAGAILWIVGQLLFLLVALPTMSFTIMIPTYCVRGFGYPLFCYSYLVWITYKNNPKTLATAVGWFFVAFTGGLYVVSNLFASFMMPIIGSVGLLWSALVWVLIGVTIIILTVRGTIHGNIGAKEQFKILLSGITIIKKNPRVGVGGLVRLINGTSQFAMPVFYPLFLSQYGISTEQWLQIWALVFFVNIFFNIIWGIVGDKIGWGKAVQIFGGFGCGSILLLMAFAPPFFNGNFAAMMIVGALYGAFIAGFAPLTALVPSLEPTYKGATITMINLGAGLSSFVGPLVVAIGINKLGAQGILIFFTCFYYFSILLMNYVKKPEVERRKAQKKAELNGTPVVETEL</sequence>
<evidence type="ECO:0000256" key="4">
    <source>
        <dbReference type="ARBA" id="ARBA00022989"/>
    </source>
</evidence>
<feature type="transmembrane region" description="Helical" evidence="6">
    <location>
        <begin position="61"/>
        <end position="84"/>
    </location>
</feature>
<dbReference type="NCBIfam" id="TIGR00897">
    <property type="entry name" value="2A0118"/>
    <property type="match status" value="1"/>
</dbReference>